<feature type="region of interest" description="Disordered" evidence="1">
    <location>
        <begin position="1"/>
        <end position="32"/>
    </location>
</feature>
<proteinExistence type="predicted"/>
<dbReference type="AlphaFoldDB" id="A0AB34JDP2"/>
<reference evidence="2 3" key="1">
    <citation type="journal article" date="2024" name="Science">
        <title>Giant polyketide synthase enzymes in the biosynthesis of giant marine polyether toxins.</title>
        <authorList>
            <person name="Fallon T.R."/>
            <person name="Shende V.V."/>
            <person name="Wierzbicki I.H."/>
            <person name="Pendleton A.L."/>
            <person name="Watervoot N.F."/>
            <person name="Auber R.P."/>
            <person name="Gonzalez D.J."/>
            <person name="Wisecaver J.H."/>
            <person name="Moore B.S."/>
        </authorList>
    </citation>
    <scope>NUCLEOTIDE SEQUENCE [LARGE SCALE GENOMIC DNA]</scope>
    <source>
        <strain evidence="2 3">12B1</strain>
    </source>
</reference>
<keyword evidence="3" id="KW-1185">Reference proteome</keyword>
<name>A0AB34JDP2_PRYPA</name>
<evidence type="ECO:0000313" key="3">
    <source>
        <dbReference type="Proteomes" id="UP001515480"/>
    </source>
</evidence>
<dbReference type="EMBL" id="JBGBPQ010000009">
    <property type="protein sequence ID" value="KAL1519816.1"/>
    <property type="molecule type" value="Genomic_DNA"/>
</dbReference>
<organism evidence="2 3">
    <name type="scientific">Prymnesium parvum</name>
    <name type="common">Toxic golden alga</name>
    <dbReference type="NCBI Taxonomy" id="97485"/>
    <lineage>
        <taxon>Eukaryota</taxon>
        <taxon>Haptista</taxon>
        <taxon>Haptophyta</taxon>
        <taxon>Prymnesiophyceae</taxon>
        <taxon>Prymnesiales</taxon>
        <taxon>Prymnesiaceae</taxon>
        <taxon>Prymnesium</taxon>
    </lineage>
</organism>
<comment type="caution">
    <text evidence="2">The sequence shown here is derived from an EMBL/GenBank/DDBJ whole genome shotgun (WGS) entry which is preliminary data.</text>
</comment>
<evidence type="ECO:0000256" key="1">
    <source>
        <dbReference type="SAM" id="MobiDB-lite"/>
    </source>
</evidence>
<accession>A0AB34JDP2</accession>
<gene>
    <name evidence="2" type="ORF">AB1Y20_023322</name>
</gene>
<sequence>MQASHALGSAHDDQCPPAGGRAGGLQFPPFPGEHPLQHEAQIWLEIAEALASAGLLIVANGGAPARPRGTSWTFPSTGSRRCRLTTATIFERRIETRIRIETENRKNAARRYHKSAHRPP</sequence>
<protein>
    <submittedName>
        <fullName evidence="2">Uncharacterized protein</fullName>
    </submittedName>
</protein>
<evidence type="ECO:0000313" key="2">
    <source>
        <dbReference type="EMBL" id="KAL1519816.1"/>
    </source>
</evidence>
<dbReference type="Proteomes" id="UP001515480">
    <property type="component" value="Unassembled WGS sequence"/>
</dbReference>